<evidence type="ECO:0000256" key="2">
    <source>
        <dbReference type="ARBA" id="ARBA00007358"/>
    </source>
</evidence>
<comment type="cofactor">
    <cofactor evidence="1">
        <name>Fe cation</name>
        <dbReference type="ChEBI" id="CHEBI:24875"/>
    </cofactor>
</comment>
<dbReference type="PANTHER" id="PTHR11496:SF102">
    <property type="entry name" value="ALCOHOL DEHYDROGENASE 4"/>
    <property type="match status" value="1"/>
</dbReference>
<evidence type="ECO:0000313" key="7">
    <source>
        <dbReference type="EMBL" id="GGD42060.1"/>
    </source>
</evidence>
<comment type="caution">
    <text evidence="7">The sequence shown here is derived from an EMBL/GenBank/DDBJ whole genome shotgun (WGS) entry which is preliminary data.</text>
</comment>
<organism evidence="7 8">
    <name type="scientific">Sinisalibacter lacisalsi</name>
    <dbReference type="NCBI Taxonomy" id="1526570"/>
    <lineage>
        <taxon>Bacteria</taxon>
        <taxon>Pseudomonadati</taxon>
        <taxon>Pseudomonadota</taxon>
        <taxon>Alphaproteobacteria</taxon>
        <taxon>Rhodobacterales</taxon>
        <taxon>Roseobacteraceae</taxon>
        <taxon>Sinisalibacter</taxon>
    </lineage>
</organism>
<dbReference type="Proteomes" id="UP000617355">
    <property type="component" value="Unassembled WGS sequence"/>
</dbReference>
<feature type="domain" description="Alcohol dehydrogenase iron-type/glycerol dehydrogenase GldA" evidence="5">
    <location>
        <begin position="2"/>
        <end position="101"/>
    </location>
</feature>
<evidence type="ECO:0000259" key="5">
    <source>
        <dbReference type="Pfam" id="PF00465"/>
    </source>
</evidence>
<dbReference type="InterPro" id="IPR056798">
    <property type="entry name" value="ADH_Fe_C"/>
</dbReference>
<evidence type="ECO:0000256" key="4">
    <source>
        <dbReference type="ARBA" id="ARBA00023027"/>
    </source>
</evidence>
<keyword evidence="4" id="KW-0520">NAD</keyword>
<dbReference type="InterPro" id="IPR001670">
    <property type="entry name" value="ADH_Fe/GldA"/>
</dbReference>
<sequence length="305" mass="31716">MAQAREHRAACIVAVGGGAVIDLGKALSGLSVSDGDPGEFLERGDGPARRLEDPLPFVAMPTTAGTGAEATKNAVIGVPERQAKISLRDARLVPDLAIVDPALTDGAPRGLTLATGLDAITQLIESYLCNRANPVTDAICRATIPTAIVSLHRLMQNEDAQARDVMARASFLSGLALANSGLGIVHGLASVIGGRGAAHGVICGRLLASALTVNAAAVQRRSGETSRFRDIASWLATGLDRPIEDGFAALRDFVDAHDLPSFENLGLSQTEIESVATMARSASSTKANPVALDHDEICRVLSDAW</sequence>
<proteinExistence type="inferred from homology"/>
<name>A0ABQ1QR97_9RHOB</name>
<dbReference type="Pfam" id="PF25137">
    <property type="entry name" value="ADH_Fe_C"/>
    <property type="match status" value="1"/>
</dbReference>
<protein>
    <submittedName>
        <fullName evidence="7">Alcohol dehydrogenase</fullName>
    </submittedName>
</protein>
<gene>
    <name evidence="7" type="ORF">GCM10011358_27410</name>
</gene>
<dbReference type="Gene3D" id="1.20.1090.10">
    <property type="entry name" value="Dehydroquinate synthase-like - alpha domain"/>
    <property type="match status" value="1"/>
</dbReference>
<dbReference type="InterPro" id="IPR018211">
    <property type="entry name" value="ADH_Fe_CS"/>
</dbReference>
<accession>A0ABQ1QR97</accession>
<evidence type="ECO:0000259" key="6">
    <source>
        <dbReference type="Pfam" id="PF25137"/>
    </source>
</evidence>
<dbReference type="PANTHER" id="PTHR11496">
    <property type="entry name" value="ALCOHOL DEHYDROGENASE"/>
    <property type="match status" value="1"/>
</dbReference>
<feature type="domain" description="Fe-containing alcohol dehydrogenase-like C-terminal" evidence="6">
    <location>
        <begin position="112"/>
        <end position="305"/>
    </location>
</feature>
<keyword evidence="3" id="KW-0560">Oxidoreductase</keyword>
<dbReference type="InterPro" id="IPR039697">
    <property type="entry name" value="Alcohol_dehydrogenase_Fe"/>
</dbReference>
<dbReference type="SUPFAM" id="SSF56796">
    <property type="entry name" value="Dehydroquinate synthase-like"/>
    <property type="match status" value="1"/>
</dbReference>
<dbReference type="PROSITE" id="PS00913">
    <property type="entry name" value="ADH_IRON_1"/>
    <property type="match status" value="1"/>
</dbReference>
<keyword evidence="8" id="KW-1185">Reference proteome</keyword>
<dbReference type="EMBL" id="BMGI01000004">
    <property type="protein sequence ID" value="GGD42060.1"/>
    <property type="molecule type" value="Genomic_DNA"/>
</dbReference>
<reference evidence="8" key="1">
    <citation type="journal article" date="2019" name="Int. J. Syst. Evol. Microbiol.">
        <title>The Global Catalogue of Microorganisms (GCM) 10K type strain sequencing project: providing services to taxonomists for standard genome sequencing and annotation.</title>
        <authorList>
            <consortium name="The Broad Institute Genomics Platform"/>
            <consortium name="The Broad Institute Genome Sequencing Center for Infectious Disease"/>
            <person name="Wu L."/>
            <person name="Ma J."/>
        </authorList>
    </citation>
    <scope>NUCLEOTIDE SEQUENCE [LARGE SCALE GENOMIC DNA]</scope>
    <source>
        <strain evidence="8">CGMCC 1.12922</strain>
    </source>
</reference>
<evidence type="ECO:0000313" key="8">
    <source>
        <dbReference type="Proteomes" id="UP000617355"/>
    </source>
</evidence>
<evidence type="ECO:0000256" key="3">
    <source>
        <dbReference type="ARBA" id="ARBA00023002"/>
    </source>
</evidence>
<dbReference type="Gene3D" id="3.40.50.1970">
    <property type="match status" value="1"/>
</dbReference>
<comment type="similarity">
    <text evidence="2">Belongs to the iron-containing alcohol dehydrogenase family.</text>
</comment>
<dbReference type="Pfam" id="PF00465">
    <property type="entry name" value="Fe-ADH"/>
    <property type="match status" value="1"/>
</dbReference>
<evidence type="ECO:0000256" key="1">
    <source>
        <dbReference type="ARBA" id="ARBA00001962"/>
    </source>
</evidence>